<keyword evidence="1" id="KW-1133">Transmembrane helix</keyword>
<feature type="transmembrane region" description="Helical" evidence="1">
    <location>
        <begin position="264"/>
        <end position="282"/>
    </location>
</feature>
<accession>A0A0D6P5K8</accession>
<comment type="caution">
    <text evidence="2">The sequence shown here is derived from an EMBL/GenBank/DDBJ whole genome shotgun (WGS) entry which is preliminary data.</text>
</comment>
<dbReference type="GO" id="GO:0016758">
    <property type="term" value="F:hexosyltransferase activity"/>
    <property type="evidence" value="ECO:0007669"/>
    <property type="project" value="InterPro"/>
</dbReference>
<dbReference type="AlphaFoldDB" id="A0A0D6P5K8"/>
<keyword evidence="1" id="KW-0812">Transmembrane</keyword>
<dbReference type="GO" id="GO:0005886">
    <property type="term" value="C:plasma membrane"/>
    <property type="evidence" value="ECO:0007669"/>
    <property type="project" value="UniProtKB-SubCell"/>
</dbReference>
<keyword evidence="3" id="KW-1185">Reference proteome</keyword>
<name>A0A0D6P5K8_9PROT</name>
<evidence type="ECO:0000256" key="1">
    <source>
        <dbReference type="SAM" id="Phobius"/>
    </source>
</evidence>
<evidence type="ECO:0000313" key="3">
    <source>
        <dbReference type="Proteomes" id="UP000032680"/>
    </source>
</evidence>
<keyword evidence="1" id="KW-0472">Membrane</keyword>
<feature type="transmembrane region" description="Helical" evidence="1">
    <location>
        <begin position="168"/>
        <end position="191"/>
    </location>
</feature>
<evidence type="ECO:0008006" key="4">
    <source>
        <dbReference type="Google" id="ProtNLM"/>
    </source>
</evidence>
<gene>
    <name evidence="2" type="ORF">Asru_0104_11</name>
</gene>
<dbReference type="Pfam" id="PF26314">
    <property type="entry name" value="MptA_B_family"/>
    <property type="match status" value="1"/>
</dbReference>
<protein>
    <recommendedName>
        <fullName evidence="4">DUF2029 domain-containing protein</fullName>
    </recommendedName>
</protein>
<feature type="transmembrane region" description="Helical" evidence="1">
    <location>
        <begin position="42"/>
        <end position="63"/>
    </location>
</feature>
<reference evidence="2 3" key="1">
    <citation type="submission" date="2012-11" db="EMBL/GenBank/DDBJ databases">
        <title>Whole genome sequence of Acidisphaera rubrifaciens HS-AP3.</title>
        <authorList>
            <person name="Azuma Y."/>
            <person name="Higashiura N."/>
            <person name="Hirakawa H."/>
            <person name="Matsushita K."/>
        </authorList>
    </citation>
    <scope>NUCLEOTIDE SEQUENCE [LARGE SCALE GENOMIC DNA]</scope>
    <source>
        <strain evidence="2 3">HS-AP3</strain>
    </source>
</reference>
<dbReference type="Proteomes" id="UP000032680">
    <property type="component" value="Unassembled WGS sequence"/>
</dbReference>
<evidence type="ECO:0000313" key="2">
    <source>
        <dbReference type="EMBL" id="GAN76488.1"/>
    </source>
</evidence>
<organism evidence="2 3">
    <name type="scientific">Acidisphaera rubrifaciens HS-AP3</name>
    <dbReference type="NCBI Taxonomy" id="1231350"/>
    <lineage>
        <taxon>Bacteria</taxon>
        <taxon>Pseudomonadati</taxon>
        <taxon>Pseudomonadota</taxon>
        <taxon>Alphaproteobacteria</taxon>
        <taxon>Acetobacterales</taxon>
        <taxon>Acetobacteraceae</taxon>
        <taxon>Acidisphaera</taxon>
    </lineage>
</organism>
<feature type="transmembrane region" description="Helical" evidence="1">
    <location>
        <begin position="236"/>
        <end position="259"/>
    </location>
</feature>
<feature type="transmembrane region" description="Helical" evidence="1">
    <location>
        <begin position="203"/>
        <end position="230"/>
    </location>
</feature>
<sequence length="456" mass="49719">MTMRRPLYRLGSLGAALLTLTVLALLLDIPASFDTARTVRVAILVGLLALSSGLYFAAVRLVLRHTWPRGTVWVVLGVAVALRGLLLIQPPILSSDIFRYVWDGRVQAAGINPYRYVPADPALAALRDRAIYPRINRATYARTIYPPVAELVFAAVGRMSDSVTAMRLMMLGFEAVGVVCLLHLLSLAGLPRERVLVYAWNPLVLWSFASDGHVDAVAVGLLGLALLLRARHRDGWAGAALAGAVLVKLFPLVAVPAFIRGGRFWRLTLAGLAVIVCGYALYSSAGWHVLGFLPSYGREEGIDSGQGVWLLAGLARLLPLPREAAAVYAGGVVLIFLCVAVAILRRRPIENDAEALCRDTGLLAAVAMAAISPHYHWYFAWLALPAVVAPSRALIWLATAPILLIKEPVPGDRFFWPSLVYVPAILLLLADLRPWRAIRFRRGPQHGERPCPLRRS</sequence>
<feature type="transmembrane region" description="Helical" evidence="1">
    <location>
        <begin position="378"/>
        <end position="402"/>
    </location>
</feature>
<proteinExistence type="predicted"/>
<feature type="transmembrane region" description="Helical" evidence="1">
    <location>
        <begin position="414"/>
        <end position="432"/>
    </location>
</feature>
<feature type="transmembrane region" description="Helical" evidence="1">
    <location>
        <begin position="325"/>
        <end position="344"/>
    </location>
</feature>
<dbReference type="EMBL" id="BANB01000104">
    <property type="protein sequence ID" value="GAN76488.1"/>
    <property type="molecule type" value="Genomic_DNA"/>
</dbReference>
<feature type="transmembrane region" description="Helical" evidence="1">
    <location>
        <begin position="70"/>
        <end position="88"/>
    </location>
</feature>